<comment type="cofactor">
    <cofactor evidence="1">
        <name>a divalent metal cation</name>
        <dbReference type="ChEBI" id="CHEBI:60240"/>
    </cofactor>
</comment>
<feature type="domain" description="DDE Tnp4" evidence="3">
    <location>
        <begin position="2"/>
        <end position="83"/>
    </location>
</feature>
<dbReference type="RefSeq" id="XP_024878079.1">
    <property type="nucleotide sequence ID" value="XM_025022311.1"/>
</dbReference>
<name>A0A6J1Q785_9HYME</name>
<evidence type="ECO:0000313" key="5">
    <source>
        <dbReference type="RefSeq" id="XP_024878079.1"/>
    </source>
</evidence>
<dbReference type="OrthoDB" id="2415966at2759"/>
<dbReference type="AlphaFoldDB" id="A0A6J1Q785"/>
<evidence type="ECO:0000313" key="4">
    <source>
        <dbReference type="Proteomes" id="UP000504618"/>
    </source>
</evidence>
<keyword evidence="2" id="KW-0479">Metal-binding</keyword>
<keyword evidence="4" id="KW-1185">Reference proteome</keyword>
<dbReference type="InterPro" id="IPR027806">
    <property type="entry name" value="HARBI1_dom"/>
</dbReference>
<dbReference type="Proteomes" id="UP000504618">
    <property type="component" value="Unplaced"/>
</dbReference>
<evidence type="ECO:0000259" key="3">
    <source>
        <dbReference type="Pfam" id="PF13359"/>
    </source>
</evidence>
<dbReference type="Pfam" id="PF13359">
    <property type="entry name" value="DDE_Tnp_4"/>
    <property type="match status" value="1"/>
</dbReference>
<evidence type="ECO:0000256" key="1">
    <source>
        <dbReference type="ARBA" id="ARBA00001968"/>
    </source>
</evidence>
<dbReference type="GeneID" id="112458592"/>
<proteinExistence type="predicted"/>
<gene>
    <name evidence="5" type="primary">LOC112458592</name>
</gene>
<sequence length="84" mass="9681">MNVNARYPGSSHDSYIWNNSNVKNAIIHLYRRYPNNNFHLLGDSGYPLRPWIMTPVTDAAQNSPEEAYNKKQIKCRALIEQCNG</sequence>
<feature type="non-terminal residue" evidence="5">
    <location>
        <position position="84"/>
    </location>
</feature>
<organism evidence="4 5">
    <name type="scientific">Temnothorax curvispinosus</name>
    <dbReference type="NCBI Taxonomy" id="300111"/>
    <lineage>
        <taxon>Eukaryota</taxon>
        <taxon>Metazoa</taxon>
        <taxon>Ecdysozoa</taxon>
        <taxon>Arthropoda</taxon>
        <taxon>Hexapoda</taxon>
        <taxon>Insecta</taxon>
        <taxon>Pterygota</taxon>
        <taxon>Neoptera</taxon>
        <taxon>Endopterygota</taxon>
        <taxon>Hymenoptera</taxon>
        <taxon>Apocrita</taxon>
        <taxon>Aculeata</taxon>
        <taxon>Formicoidea</taxon>
        <taxon>Formicidae</taxon>
        <taxon>Myrmicinae</taxon>
        <taxon>Temnothorax</taxon>
    </lineage>
</organism>
<dbReference type="GO" id="GO:0046872">
    <property type="term" value="F:metal ion binding"/>
    <property type="evidence" value="ECO:0007669"/>
    <property type="project" value="UniProtKB-KW"/>
</dbReference>
<protein>
    <submittedName>
        <fullName evidence="5">Protein ALP1-like</fullName>
    </submittedName>
</protein>
<reference evidence="5" key="1">
    <citation type="submission" date="2025-08" db="UniProtKB">
        <authorList>
            <consortium name="RefSeq"/>
        </authorList>
    </citation>
    <scope>IDENTIFICATION</scope>
    <source>
        <tissue evidence="5">Whole body</tissue>
    </source>
</reference>
<evidence type="ECO:0000256" key="2">
    <source>
        <dbReference type="ARBA" id="ARBA00022723"/>
    </source>
</evidence>
<accession>A0A6J1Q785</accession>